<protein>
    <recommendedName>
        <fullName evidence="5">Membrane-associated protein</fullName>
    </recommendedName>
</protein>
<feature type="region of interest" description="Disordered" evidence="1">
    <location>
        <begin position="189"/>
        <end position="209"/>
    </location>
</feature>
<feature type="compositionally biased region" description="Acidic residues" evidence="1">
    <location>
        <begin position="660"/>
        <end position="677"/>
    </location>
</feature>
<feature type="compositionally biased region" description="Polar residues" evidence="1">
    <location>
        <begin position="705"/>
        <end position="722"/>
    </location>
</feature>
<feature type="region of interest" description="Disordered" evidence="1">
    <location>
        <begin position="369"/>
        <end position="397"/>
    </location>
</feature>
<feature type="compositionally biased region" description="Basic and acidic residues" evidence="1">
    <location>
        <begin position="695"/>
        <end position="704"/>
    </location>
</feature>
<feature type="compositionally biased region" description="Low complexity" evidence="1">
    <location>
        <begin position="625"/>
        <end position="643"/>
    </location>
</feature>
<evidence type="ECO:0000313" key="4">
    <source>
        <dbReference type="Proteomes" id="UP001642482"/>
    </source>
</evidence>
<sequence>MAQLPRKPSTSSTDPDTARRSANGTLTLLALILLTLAATAGIIFAVLATAVLHLHVAGDVPSRLVVFAASSISVVLAGLQAITLCLAPETLSFVCVLLARISIVAWIAAIALTSLVVAQTVHVTAVSSTLAAQAIYLNLLISGMAFIATGILSFCLERNVRRVKEQDSIEEGEDDDSILNRSVSQRGSLTSLAKGKGADSTKEAVDDPVVEPRPKKLLFSYKATTQLIEEPGSWRTSMAFVSMDKSVSGPPEPAMAVGSTRPASSIKRKPVHSTIRPRAPALSTDRRKSMIPTAWVSTTAQSAVPAAMFPDPFADPVEDPFADSNRIVPDRKTMATTSTSRRLSKMPTQPLPKLITTVAPVADASTFYLSSSGSSNYDDEEERKSVKEPSRVSTLPYSPAVTRPLSIVPPVPQVPVPQIPVSQMPVSQALAPTKAIPRRKPVGGAVTAAPVTPAASTTVSPIKRKPVPSMLVHTQTAVASAAKSEPTEPLSPMSQPVIPSIPVKFSSVSSAATTISSPTTRSSMHFSSFSSAVSSRKSSNASTASEESVASSSYSTLSLADMVASSLRRVSVIPGSSEGSGGVDVSTAVSKAFAAAGAAPPLTRSVAYSQPRVLDQPIVRKSFIATTGSGNSNGNINGSASNSRRPSEVSIMETIYSPAEGDDEQEKSEKDDDEDADLAAMVRQEAEAAAAAADAGRRWLEPSRESIQAPPSRTDRTLSVSKPLSKRPYLSPVEEKEQEQSEEEIEGVDEIEDSSSSEEKEESTVHTIVVHEPAAGFTATGLSRTASRMRKAALQATGQTAAGAMASPYTPAYVPAYTRRRLSTAASYNFSRPMREGVTPKRASVVSTATATTSPSKRASLVIPALPQTSLLVSPRSRVRRQLLQMLPVQHRPILLVKTKQPVVSVRKQSLSGRRRRRSLSLDLSQTSSGSGSDSEGSSTSSASSSTGRRSPSRRSASLARTAQRARRRNHGRHLAGLRSSTLRPVSGGERLSPHTPHNRPISPMTVLMERAR</sequence>
<comment type="caution">
    <text evidence="3">The sequence shown here is derived from an EMBL/GenBank/DDBJ whole genome shotgun (WGS) entry which is preliminary data.</text>
</comment>
<feature type="transmembrane region" description="Helical" evidence="2">
    <location>
        <begin position="93"/>
        <end position="115"/>
    </location>
</feature>
<feature type="region of interest" description="Disordered" evidence="1">
    <location>
        <begin position="902"/>
        <end position="1013"/>
    </location>
</feature>
<keyword evidence="2" id="KW-0472">Membrane</keyword>
<feature type="transmembrane region" description="Helical" evidence="2">
    <location>
        <begin position="64"/>
        <end position="86"/>
    </location>
</feature>
<keyword evidence="2" id="KW-0812">Transmembrane</keyword>
<dbReference type="EMBL" id="CAWUHD010000057">
    <property type="protein sequence ID" value="CAK7224979.1"/>
    <property type="molecule type" value="Genomic_DNA"/>
</dbReference>
<feature type="transmembrane region" description="Helical" evidence="2">
    <location>
        <begin position="28"/>
        <end position="52"/>
    </location>
</feature>
<proteinExistence type="predicted"/>
<feature type="compositionally biased region" description="Basic residues" evidence="1">
    <location>
        <begin position="964"/>
        <end position="976"/>
    </location>
</feature>
<evidence type="ECO:0000256" key="2">
    <source>
        <dbReference type="SAM" id="Phobius"/>
    </source>
</evidence>
<feature type="compositionally biased region" description="Basic and acidic residues" evidence="1">
    <location>
        <begin position="196"/>
        <end position="209"/>
    </location>
</feature>
<feature type="region of interest" description="Disordered" evidence="1">
    <location>
        <begin position="245"/>
        <end position="275"/>
    </location>
</feature>
<feature type="compositionally biased region" description="Acidic residues" evidence="1">
    <location>
        <begin position="740"/>
        <end position="761"/>
    </location>
</feature>
<feature type="compositionally biased region" description="Low complexity" evidence="1">
    <location>
        <begin position="921"/>
        <end position="963"/>
    </location>
</feature>
<keyword evidence="2" id="KW-1133">Transmembrane helix</keyword>
<feature type="compositionally biased region" description="Low complexity" evidence="1">
    <location>
        <begin position="679"/>
        <end position="694"/>
    </location>
</feature>
<feature type="transmembrane region" description="Helical" evidence="2">
    <location>
        <begin position="135"/>
        <end position="156"/>
    </location>
</feature>
<dbReference type="Proteomes" id="UP001642482">
    <property type="component" value="Unassembled WGS sequence"/>
</dbReference>
<evidence type="ECO:0008006" key="5">
    <source>
        <dbReference type="Google" id="ProtNLM"/>
    </source>
</evidence>
<evidence type="ECO:0000256" key="1">
    <source>
        <dbReference type="SAM" id="MobiDB-lite"/>
    </source>
</evidence>
<accession>A0ABP0BZ28</accession>
<keyword evidence="4" id="KW-1185">Reference proteome</keyword>
<feature type="region of interest" description="Disordered" evidence="1">
    <location>
        <begin position="625"/>
        <end position="769"/>
    </location>
</feature>
<evidence type="ECO:0000313" key="3">
    <source>
        <dbReference type="EMBL" id="CAK7224979.1"/>
    </source>
</evidence>
<name>A0ABP0BZ28_9PEZI</name>
<gene>
    <name evidence="3" type="ORF">SEUCBS140593_005747</name>
</gene>
<organism evidence="3 4">
    <name type="scientific">Sporothrix eucalyptigena</name>
    <dbReference type="NCBI Taxonomy" id="1812306"/>
    <lineage>
        <taxon>Eukaryota</taxon>
        <taxon>Fungi</taxon>
        <taxon>Dikarya</taxon>
        <taxon>Ascomycota</taxon>
        <taxon>Pezizomycotina</taxon>
        <taxon>Sordariomycetes</taxon>
        <taxon>Sordariomycetidae</taxon>
        <taxon>Ophiostomatales</taxon>
        <taxon>Ophiostomataceae</taxon>
        <taxon>Sporothrix</taxon>
    </lineage>
</organism>
<reference evidence="3 4" key="1">
    <citation type="submission" date="2024-01" db="EMBL/GenBank/DDBJ databases">
        <authorList>
            <person name="Allen C."/>
            <person name="Tagirdzhanova G."/>
        </authorList>
    </citation>
    <scope>NUCLEOTIDE SEQUENCE [LARGE SCALE GENOMIC DNA]</scope>
</reference>